<dbReference type="AlphaFoldDB" id="A0A4Z2JFK7"/>
<dbReference type="EMBL" id="SRLO01000005">
    <property type="protein sequence ID" value="TNN88593.1"/>
    <property type="molecule type" value="Genomic_DNA"/>
</dbReference>
<dbReference type="Proteomes" id="UP000314294">
    <property type="component" value="Unassembled WGS sequence"/>
</dbReference>
<accession>A0A4Z2JFK7</accession>
<evidence type="ECO:0000313" key="3">
    <source>
        <dbReference type="Proteomes" id="UP000314294"/>
    </source>
</evidence>
<proteinExistence type="predicted"/>
<organism evidence="2 3">
    <name type="scientific">Liparis tanakae</name>
    <name type="common">Tanaka's snailfish</name>
    <dbReference type="NCBI Taxonomy" id="230148"/>
    <lineage>
        <taxon>Eukaryota</taxon>
        <taxon>Metazoa</taxon>
        <taxon>Chordata</taxon>
        <taxon>Craniata</taxon>
        <taxon>Vertebrata</taxon>
        <taxon>Euteleostomi</taxon>
        <taxon>Actinopterygii</taxon>
        <taxon>Neopterygii</taxon>
        <taxon>Teleostei</taxon>
        <taxon>Neoteleostei</taxon>
        <taxon>Acanthomorphata</taxon>
        <taxon>Eupercaria</taxon>
        <taxon>Perciformes</taxon>
        <taxon>Cottioidei</taxon>
        <taxon>Cottales</taxon>
        <taxon>Liparidae</taxon>
        <taxon>Liparis</taxon>
    </lineage>
</organism>
<gene>
    <name evidence="2" type="ORF">EYF80_001376</name>
</gene>
<keyword evidence="3" id="KW-1185">Reference proteome</keyword>
<evidence type="ECO:0000313" key="2">
    <source>
        <dbReference type="EMBL" id="TNN88593.1"/>
    </source>
</evidence>
<feature type="region of interest" description="Disordered" evidence="1">
    <location>
        <begin position="29"/>
        <end position="48"/>
    </location>
</feature>
<sequence>MYCDHPEEMSRGNNGHLRIITRSTLWASSPHSVGSVVSGPRQTRCMDPSVAPEEAAWTLLTGLEFGPAGVGGLTRSDKATATSGALASPLSDVTEGSKTQQRRVRRTRTGRNKGSHQIPDGTARSGR</sequence>
<evidence type="ECO:0000256" key="1">
    <source>
        <dbReference type="SAM" id="MobiDB-lite"/>
    </source>
</evidence>
<reference evidence="2 3" key="1">
    <citation type="submission" date="2019-03" db="EMBL/GenBank/DDBJ databases">
        <title>First draft genome of Liparis tanakae, snailfish: a comprehensive survey of snailfish specific genes.</title>
        <authorList>
            <person name="Kim W."/>
            <person name="Song I."/>
            <person name="Jeong J.-H."/>
            <person name="Kim D."/>
            <person name="Kim S."/>
            <person name="Ryu S."/>
            <person name="Song J.Y."/>
            <person name="Lee S.K."/>
        </authorList>
    </citation>
    <scope>NUCLEOTIDE SEQUENCE [LARGE SCALE GENOMIC DNA]</scope>
    <source>
        <tissue evidence="2">Muscle</tissue>
    </source>
</reference>
<name>A0A4Z2JFK7_9TELE</name>
<protein>
    <submittedName>
        <fullName evidence="2">Uncharacterized protein</fullName>
    </submittedName>
</protein>
<feature type="region of interest" description="Disordered" evidence="1">
    <location>
        <begin position="70"/>
        <end position="127"/>
    </location>
</feature>
<feature type="compositionally biased region" description="Basic residues" evidence="1">
    <location>
        <begin position="100"/>
        <end position="114"/>
    </location>
</feature>
<feature type="compositionally biased region" description="Low complexity" evidence="1">
    <location>
        <begin position="29"/>
        <end position="40"/>
    </location>
</feature>
<comment type="caution">
    <text evidence="2">The sequence shown here is derived from an EMBL/GenBank/DDBJ whole genome shotgun (WGS) entry which is preliminary data.</text>
</comment>